<dbReference type="KEGG" id="tmar:MARIT_1959"/>
<dbReference type="AlphaFoldDB" id="A0A2H1EAS5"/>
<dbReference type="GO" id="GO:0016747">
    <property type="term" value="F:acyltransferase activity, transferring groups other than amino-acyl groups"/>
    <property type="evidence" value="ECO:0007669"/>
    <property type="project" value="InterPro"/>
</dbReference>
<reference evidence="2 3" key="1">
    <citation type="submission" date="2016-11" db="EMBL/GenBank/DDBJ databases">
        <authorList>
            <person name="Jaros S."/>
            <person name="Januszkiewicz K."/>
            <person name="Wedrychowicz H."/>
        </authorList>
    </citation>
    <scope>NUCLEOTIDE SEQUENCE [LARGE SCALE GENOMIC DNA]</scope>
    <source>
        <strain evidence="2">NCIMB 2154T</strain>
    </source>
</reference>
<gene>
    <name evidence="2" type="ORF">MARIT_1959</name>
</gene>
<dbReference type="Gene3D" id="3.40.630.30">
    <property type="match status" value="1"/>
</dbReference>
<evidence type="ECO:0000313" key="2">
    <source>
        <dbReference type="EMBL" id="SFZ83236.1"/>
    </source>
</evidence>
<name>A0A2H1EAS5_9FLAO</name>
<feature type="domain" description="N-acetyltransferase" evidence="1">
    <location>
        <begin position="99"/>
        <end position="225"/>
    </location>
</feature>
<dbReference type="SUPFAM" id="SSF55729">
    <property type="entry name" value="Acyl-CoA N-acyltransferases (Nat)"/>
    <property type="match status" value="1"/>
</dbReference>
<dbReference type="PROSITE" id="PS51186">
    <property type="entry name" value="GNAT"/>
    <property type="match status" value="1"/>
</dbReference>
<protein>
    <recommendedName>
        <fullName evidence="1">N-acetyltransferase domain-containing protein</fullName>
    </recommendedName>
</protein>
<evidence type="ECO:0000259" key="1">
    <source>
        <dbReference type="PROSITE" id="PS51186"/>
    </source>
</evidence>
<dbReference type="InterPro" id="IPR000182">
    <property type="entry name" value="GNAT_dom"/>
</dbReference>
<sequence>MTATLKNPVWYSLCETHKKHTIDYDGVKFYNPKISSFGAFLRHDYDPKALNEYAKLAGDFFLVSEKETPSFDASFVQLNKKMEGCQMVLNKFVDCEITEEITVLTEKHLQEIYNLVWLVMPGYYKKHTFYMGAYFGIFKDQKLVAITGQRMQTNSFIEVSSVVTHPEYTRKGFAKQLVAHTTKEILKAQKTPILHTTKGNSAIKLYENLGYNITRDMNWWYFRKK</sequence>
<accession>A0A2H1EAS5</accession>
<organism evidence="2 3">
    <name type="scientific">Tenacibaculum maritimum NCIMB 2154</name>
    <dbReference type="NCBI Taxonomy" id="1349785"/>
    <lineage>
        <taxon>Bacteria</taxon>
        <taxon>Pseudomonadati</taxon>
        <taxon>Bacteroidota</taxon>
        <taxon>Flavobacteriia</taxon>
        <taxon>Flavobacteriales</taxon>
        <taxon>Flavobacteriaceae</taxon>
        <taxon>Tenacibaculum</taxon>
    </lineage>
</organism>
<dbReference type="CDD" id="cd04301">
    <property type="entry name" value="NAT_SF"/>
    <property type="match status" value="1"/>
</dbReference>
<dbReference type="GeneID" id="47723452"/>
<dbReference type="OrthoDB" id="9797456at2"/>
<dbReference type="STRING" id="1349785.GCA_000509405_02894"/>
<dbReference type="Proteomes" id="UP000231564">
    <property type="component" value="Chromosome MARIT"/>
</dbReference>
<dbReference type="InterPro" id="IPR016181">
    <property type="entry name" value="Acyl_CoA_acyltransferase"/>
</dbReference>
<keyword evidence="3" id="KW-1185">Reference proteome</keyword>
<dbReference type="EMBL" id="LT634361">
    <property type="protein sequence ID" value="SFZ83236.1"/>
    <property type="molecule type" value="Genomic_DNA"/>
</dbReference>
<evidence type="ECO:0000313" key="3">
    <source>
        <dbReference type="Proteomes" id="UP000231564"/>
    </source>
</evidence>
<dbReference type="InterPro" id="IPR013653">
    <property type="entry name" value="GCN5-like_dom"/>
</dbReference>
<dbReference type="RefSeq" id="WP_100211368.1">
    <property type="nucleotide sequence ID" value="NZ_CP138495.1"/>
</dbReference>
<proteinExistence type="predicted"/>
<dbReference type="Pfam" id="PF08445">
    <property type="entry name" value="FR47"/>
    <property type="match status" value="1"/>
</dbReference>